<dbReference type="Proteomes" id="UP001141806">
    <property type="component" value="Unassembled WGS sequence"/>
</dbReference>
<dbReference type="SUPFAM" id="SSF144232">
    <property type="entry name" value="HIT/MYND zinc finger-like"/>
    <property type="match status" value="1"/>
</dbReference>
<name>A0A9Q0KND6_9MAGN</name>
<dbReference type="Gene3D" id="6.10.140.2220">
    <property type="match status" value="1"/>
</dbReference>
<evidence type="ECO:0000256" key="4">
    <source>
        <dbReference type="PROSITE-ProRule" id="PRU00134"/>
    </source>
</evidence>
<gene>
    <name evidence="6" type="ORF">NE237_006901</name>
</gene>
<evidence type="ECO:0000256" key="2">
    <source>
        <dbReference type="ARBA" id="ARBA00022771"/>
    </source>
</evidence>
<reference evidence="6" key="1">
    <citation type="journal article" date="2023" name="Plant J.">
        <title>The genome of the king protea, Protea cynaroides.</title>
        <authorList>
            <person name="Chang J."/>
            <person name="Duong T.A."/>
            <person name="Schoeman C."/>
            <person name="Ma X."/>
            <person name="Roodt D."/>
            <person name="Barker N."/>
            <person name="Li Z."/>
            <person name="Van de Peer Y."/>
            <person name="Mizrachi E."/>
        </authorList>
    </citation>
    <scope>NUCLEOTIDE SEQUENCE</scope>
    <source>
        <tissue evidence="6">Young leaves</tissue>
    </source>
</reference>
<keyword evidence="2 4" id="KW-0863">Zinc-finger</keyword>
<dbReference type="GO" id="GO:0008270">
    <property type="term" value="F:zinc ion binding"/>
    <property type="evidence" value="ECO:0007669"/>
    <property type="project" value="UniProtKB-KW"/>
</dbReference>
<accession>A0A9Q0KND6</accession>
<dbReference type="PANTHER" id="PTHR47570">
    <property type="entry name" value="ZINC ION BINDING PROTEIN"/>
    <property type="match status" value="1"/>
</dbReference>
<comment type="caution">
    <text evidence="6">The sequence shown here is derived from an EMBL/GenBank/DDBJ whole genome shotgun (WGS) entry which is preliminary data.</text>
</comment>
<evidence type="ECO:0000256" key="1">
    <source>
        <dbReference type="ARBA" id="ARBA00022723"/>
    </source>
</evidence>
<evidence type="ECO:0000313" key="6">
    <source>
        <dbReference type="EMBL" id="KAJ4973727.1"/>
    </source>
</evidence>
<dbReference type="InterPro" id="IPR046824">
    <property type="entry name" value="Mss51-like_C"/>
</dbReference>
<evidence type="ECO:0000256" key="3">
    <source>
        <dbReference type="ARBA" id="ARBA00022833"/>
    </source>
</evidence>
<protein>
    <recommendedName>
        <fullName evidence="5">MYND-type domain-containing protein</fullName>
    </recommendedName>
</protein>
<feature type="domain" description="MYND-type" evidence="5">
    <location>
        <begin position="3"/>
        <end position="45"/>
    </location>
</feature>
<evidence type="ECO:0000259" key="5">
    <source>
        <dbReference type="PROSITE" id="PS50865"/>
    </source>
</evidence>
<sequence length="376" mass="42546">MECAAKGRGTHCVDPPTRRCGRCGVVAYCSVDHQLSHWSDHKEECARFEQQMRSAEVLHDFPFTFSSEAMVQVHEKLETRCSFFMRQGLHQVGMWRYECHCGASVAASDCPRMINDWNLPSMLCPCHEPATRISMRLSNWKDYYAWRCLPLYSPVALLLHWTFTLYHALQLAAVRNSTNDTSNKLYIHYLGPDKELLQLAVFGELRALLPGIQVHIDLVGPAVPQFRDGERIDLCSYAHCMEVDCPCKSSSENASFGVPNDRNSAVTLRLSKGFYHERYREIVKDSFPHLVVASNAGIAAYSSWLPTIELIKEMNVPAIFSDYCEEAANLAARCISSVTGHPLGIPIQLNPFRQPMMVQDSSLFLPCYSNCFIFGM</sequence>
<dbReference type="PROSITE" id="PS50865">
    <property type="entry name" value="ZF_MYND_2"/>
    <property type="match status" value="1"/>
</dbReference>
<evidence type="ECO:0000313" key="7">
    <source>
        <dbReference type="Proteomes" id="UP001141806"/>
    </source>
</evidence>
<dbReference type="InterPro" id="IPR002893">
    <property type="entry name" value="Znf_MYND"/>
</dbReference>
<dbReference type="Pfam" id="PF20179">
    <property type="entry name" value="MSS51_C"/>
    <property type="match status" value="1"/>
</dbReference>
<proteinExistence type="predicted"/>
<dbReference type="EMBL" id="JAMYWD010000004">
    <property type="protein sequence ID" value="KAJ4973727.1"/>
    <property type="molecule type" value="Genomic_DNA"/>
</dbReference>
<dbReference type="Pfam" id="PF01753">
    <property type="entry name" value="zf-MYND"/>
    <property type="match status" value="1"/>
</dbReference>
<keyword evidence="7" id="KW-1185">Reference proteome</keyword>
<organism evidence="6 7">
    <name type="scientific">Protea cynaroides</name>
    <dbReference type="NCBI Taxonomy" id="273540"/>
    <lineage>
        <taxon>Eukaryota</taxon>
        <taxon>Viridiplantae</taxon>
        <taxon>Streptophyta</taxon>
        <taxon>Embryophyta</taxon>
        <taxon>Tracheophyta</taxon>
        <taxon>Spermatophyta</taxon>
        <taxon>Magnoliopsida</taxon>
        <taxon>Proteales</taxon>
        <taxon>Proteaceae</taxon>
        <taxon>Protea</taxon>
    </lineage>
</organism>
<keyword evidence="3" id="KW-0862">Zinc</keyword>
<dbReference type="PANTHER" id="PTHR47570:SF1">
    <property type="entry name" value="ZINC ION BINDING PROTEIN"/>
    <property type="match status" value="1"/>
</dbReference>
<dbReference type="OrthoDB" id="5282002at2759"/>
<dbReference type="AlphaFoldDB" id="A0A9Q0KND6"/>
<keyword evidence="1" id="KW-0479">Metal-binding</keyword>